<sequence>MQLIDFALIGVAIAAPTAQVSSIKGATTCPGLNGAQALSNNNVAYQLDCAKWVDSDQVLRITTTEVGFQGCLTACDGTIDCGLSQYIATDDAQTKGSCTLFKKGATVKQGSSNSWTLATVIDNKPAPSNPNVPVPGKDDRFGLIAVRSGSPLQNSGIKASNGRLTVGGTQDASCDTKSDFATFYIQDGEAYLYAASATPQQLWVDRSGMGQGVTGYTTGAQPTPSNAERKGFNVDNDGHLTFNGVSPKACPCDDQNAGWSLWFSTADKPGFNEGCLDVSLRAIKADQPVSCSYSSS</sequence>
<organism evidence="2 3">
    <name type="scientific">Pseudocercospora eumusae</name>
    <dbReference type="NCBI Taxonomy" id="321146"/>
    <lineage>
        <taxon>Eukaryota</taxon>
        <taxon>Fungi</taxon>
        <taxon>Dikarya</taxon>
        <taxon>Ascomycota</taxon>
        <taxon>Pezizomycotina</taxon>
        <taxon>Dothideomycetes</taxon>
        <taxon>Dothideomycetidae</taxon>
        <taxon>Mycosphaerellales</taxon>
        <taxon>Mycosphaerellaceae</taxon>
        <taxon>Pseudocercospora</taxon>
    </lineage>
</organism>
<reference evidence="2 3" key="1">
    <citation type="submission" date="2015-07" db="EMBL/GenBank/DDBJ databases">
        <title>Comparative genomics of the Sigatoka disease complex on banana suggests a link between parallel evolutionary changes in Pseudocercospora fijiensis and Pseudocercospora eumusae and increased virulence on the banana host.</title>
        <authorList>
            <person name="Chang T.-C."/>
            <person name="Salvucci A."/>
            <person name="Crous P.W."/>
            <person name="Stergiopoulos I."/>
        </authorList>
    </citation>
    <scope>NUCLEOTIDE SEQUENCE [LARGE SCALE GENOMIC DNA]</scope>
    <source>
        <strain evidence="2 3">CBS 114824</strain>
    </source>
</reference>
<dbReference type="OrthoDB" id="4093325at2759"/>
<evidence type="ECO:0000256" key="1">
    <source>
        <dbReference type="SAM" id="SignalP"/>
    </source>
</evidence>
<feature type="signal peptide" evidence="1">
    <location>
        <begin position="1"/>
        <end position="22"/>
    </location>
</feature>
<evidence type="ECO:0000313" key="2">
    <source>
        <dbReference type="EMBL" id="KXS99074.1"/>
    </source>
</evidence>
<dbReference type="AlphaFoldDB" id="A0A139H9F8"/>
<protein>
    <recommendedName>
        <fullName evidence="4">Apple domain-containing protein</fullName>
    </recommendedName>
</protein>
<keyword evidence="3" id="KW-1185">Reference proteome</keyword>
<gene>
    <name evidence="2" type="ORF">AC578_6972</name>
</gene>
<accession>A0A139H9F8</accession>
<name>A0A139H9F8_9PEZI</name>
<dbReference type="EMBL" id="LFZN01000100">
    <property type="protein sequence ID" value="KXS99074.1"/>
    <property type="molecule type" value="Genomic_DNA"/>
</dbReference>
<evidence type="ECO:0008006" key="4">
    <source>
        <dbReference type="Google" id="ProtNLM"/>
    </source>
</evidence>
<evidence type="ECO:0000313" key="3">
    <source>
        <dbReference type="Proteomes" id="UP000070133"/>
    </source>
</evidence>
<proteinExistence type="predicted"/>
<comment type="caution">
    <text evidence="2">The sequence shown here is derived from an EMBL/GenBank/DDBJ whole genome shotgun (WGS) entry which is preliminary data.</text>
</comment>
<dbReference type="Proteomes" id="UP000070133">
    <property type="component" value="Unassembled WGS sequence"/>
</dbReference>
<feature type="chain" id="PRO_5007806387" description="Apple domain-containing protein" evidence="1">
    <location>
        <begin position="23"/>
        <end position="296"/>
    </location>
</feature>
<keyword evidence="1" id="KW-0732">Signal</keyword>